<dbReference type="GeneID" id="25406758"/>
<evidence type="ECO:0000313" key="2">
    <source>
        <dbReference type="Proteomes" id="UP000266720"/>
    </source>
</evidence>
<dbReference type="EMBL" id="CP007493">
    <property type="protein sequence ID" value="AJB42398.1"/>
    <property type="molecule type" value="Genomic_DNA"/>
</dbReference>
<name>A0A3G1A836_9CREN</name>
<sequence>METLVKNVQEILASIESGIKEKKFPEQIRIYIEQLGRNLRQFLETIEIATQLNTIQTPISPSSRSAVYNLRKAFYAILTKEIKQSGVNKDKSLEEWRRAASKIIETYEKSGLTETPSKIVLSYEIKEEGGVKYISFKNAKIFYFELEGILPVDLSTGEKR</sequence>
<reference evidence="2" key="1">
    <citation type="book" date="2010" name="EXTREMOPHILES" publisher="0:0-0">
        <title>Complete genome sequences of ten hyperthermophilic archaea reveal their metabolic capabilities and possible ecological roles.</title>
        <editorList>
            <person name="?"/>
        </editorList>
        <authorList>
            <person name="Ravin N.V."/>
            <person name="Mardanov A.V."/>
            <person name="Bonch-Osmolovskaya E.A."/>
            <person name="Skryabin K.G."/>
        </authorList>
    </citation>
    <scope>NUCLEOTIDE SEQUENCE [LARGE SCALE GENOMIC DNA]</scope>
    <source>
        <strain evidence="2">1505</strain>
    </source>
</reference>
<dbReference type="Proteomes" id="UP000266720">
    <property type="component" value="Chromosome"/>
</dbReference>
<accession>A0A3G1A836</accession>
<protein>
    <submittedName>
        <fullName evidence="1">Uncharacterized protein</fullName>
    </submittedName>
</protein>
<evidence type="ECO:0000313" key="1">
    <source>
        <dbReference type="EMBL" id="AJB42398.1"/>
    </source>
</evidence>
<proteinExistence type="predicted"/>
<dbReference type="RefSeq" id="WP_052887044.1">
    <property type="nucleotide sequence ID" value="NZ_CP007493.1"/>
</dbReference>
<gene>
    <name evidence="1" type="ORF">TCARB_1352</name>
</gene>
<dbReference type="KEGG" id="tcb:TCARB_1352"/>
<organism evidence="1 2">
    <name type="scientific">Thermofilum adornatum 1505</name>
    <dbReference type="NCBI Taxonomy" id="697581"/>
    <lineage>
        <taxon>Archaea</taxon>
        <taxon>Thermoproteota</taxon>
        <taxon>Thermoprotei</taxon>
        <taxon>Thermofilales</taxon>
        <taxon>Thermofilaceae</taxon>
        <taxon>Thermofilum</taxon>
    </lineage>
</organism>
<dbReference type="AlphaFoldDB" id="A0A3G1A836"/>